<dbReference type="WBParaSite" id="Hba_05882">
    <property type="protein sequence ID" value="Hba_05882"/>
    <property type="gene ID" value="Hba_05882"/>
</dbReference>
<protein>
    <submittedName>
        <fullName evidence="11">Ubiquitin-like domain-containing protein</fullName>
    </submittedName>
</protein>
<dbReference type="Gene3D" id="3.10.20.90">
    <property type="entry name" value="Phosphatidylinositol 3-kinase Catalytic Subunit, Chain A, domain 1"/>
    <property type="match status" value="1"/>
</dbReference>
<feature type="transmembrane region" description="Helical" evidence="6">
    <location>
        <begin position="1079"/>
        <end position="1102"/>
    </location>
</feature>
<dbReference type="GO" id="GO:0016477">
    <property type="term" value="P:cell migration"/>
    <property type="evidence" value="ECO:0007669"/>
    <property type="project" value="TreeGrafter"/>
</dbReference>
<dbReference type="PROSITE" id="PS51545">
    <property type="entry name" value="PIK_HELICAL"/>
    <property type="match status" value="1"/>
</dbReference>
<keyword evidence="3" id="KW-0418">Kinase</keyword>
<dbReference type="Pfam" id="PF00613">
    <property type="entry name" value="PI3Ka"/>
    <property type="match status" value="1"/>
</dbReference>
<dbReference type="GO" id="GO:0005524">
    <property type="term" value="F:ATP binding"/>
    <property type="evidence" value="ECO:0007669"/>
    <property type="project" value="UniProtKB-KW"/>
</dbReference>
<feature type="transmembrane region" description="Helical" evidence="6">
    <location>
        <begin position="357"/>
        <end position="376"/>
    </location>
</feature>
<evidence type="ECO:0000313" key="11">
    <source>
        <dbReference type="WBParaSite" id="Hba_05882"/>
    </source>
</evidence>
<dbReference type="InterPro" id="IPR042236">
    <property type="entry name" value="PI3K_accessory_sf"/>
</dbReference>
<keyword evidence="6" id="KW-0812">Transmembrane</keyword>
<keyword evidence="4" id="KW-0067">ATP-binding</keyword>
<evidence type="ECO:0000256" key="5">
    <source>
        <dbReference type="SAM" id="MobiDB-lite"/>
    </source>
</evidence>
<keyword evidence="2" id="KW-0547">Nucleotide-binding</keyword>
<dbReference type="SUPFAM" id="SSF56112">
    <property type="entry name" value="Protein kinase-like (PK-like)"/>
    <property type="match status" value="1"/>
</dbReference>
<feature type="transmembrane region" description="Helical" evidence="6">
    <location>
        <begin position="215"/>
        <end position="237"/>
    </location>
</feature>
<dbReference type="GO" id="GO:0035005">
    <property type="term" value="F:1-phosphatidylinositol-4-phosphate 3-kinase activity"/>
    <property type="evidence" value="ECO:0007669"/>
    <property type="project" value="TreeGrafter"/>
</dbReference>
<dbReference type="GO" id="GO:0005942">
    <property type="term" value="C:phosphatidylinositol 3-kinase complex"/>
    <property type="evidence" value="ECO:0007669"/>
    <property type="project" value="TreeGrafter"/>
</dbReference>
<proteinExistence type="predicted"/>
<dbReference type="SMART" id="SM00146">
    <property type="entry name" value="PI3Kc"/>
    <property type="match status" value="1"/>
</dbReference>
<dbReference type="PROSITE" id="PS50290">
    <property type="entry name" value="PI3_4_KINASE_3"/>
    <property type="match status" value="1"/>
</dbReference>
<dbReference type="PANTHER" id="PTHR10048:SF14">
    <property type="entry name" value="LD28067P"/>
    <property type="match status" value="1"/>
</dbReference>
<name>A0A1I7WL82_HETBA</name>
<keyword evidence="6" id="KW-0472">Membrane</keyword>
<keyword evidence="6" id="KW-1133">Transmembrane helix</keyword>
<dbReference type="Gene3D" id="1.25.40.70">
    <property type="entry name" value="Phosphatidylinositol 3-kinase, accessory domain (PIK)"/>
    <property type="match status" value="1"/>
</dbReference>
<feature type="domain" description="PI3K/PI4K catalytic" evidence="7">
    <location>
        <begin position="935"/>
        <end position="1039"/>
    </location>
</feature>
<evidence type="ECO:0000256" key="1">
    <source>
        <dbReference type="ARBA" id="ARBA00022679"/>
    </source>
</evidence>
<dbReference type="InterPro" id="IPR000403">
    <property type="entry name" value="PI3/4_kinase_cat_dom"/>
</dbReference>
<evidence type="ECO:0000259" key="8">
    <source>
        <dbReference type="PROSITE" id="PS51545"/>
    </source>
</evidence>
<evidence type="ECO:0000256" key="3">
    <source>
        <dbReference type="ARBA" id="ARBA00022777"/>
    </source>
</evidence>
<dbReference type="InterPro" id="IPR016024">
    <property type="entry name" value="ARM-type_fold"/>
</dbReference>
<accession>A0A1I7WL82</accession>
<feature type="transmembrane region" description="Helical" evidence="6">
    <location>
        <begin position="153"/>
        <end position="182"/>
    </location>
</feature>
<evidence type="ECO:0000313" key="10">
    <source>
        <dbReference type="Proteomes" id="UP000095283"/>
    </source>
</evidence>
<dbReference type="PROSITE" id="PS51546">
    <property type="entry name" value="PI3K_RBD"/>
    <property type="match status" value="1"/>
</dbReference>
<evidence type="ECO:0000259" key="9">
    <source>
        <dbReference type="PROSITE" id="PS51546"/>
    </source>
</evidence>
<evidence type="ECO:0000256" key="2">
    <source>
        <dbReference type="ARBA" id="ARBA00022741"/>
    </source>
</evidence>
<dbReference type="Proteomes" id="UP000095283">
    <property type="component" value="Unplaced"/>
</dbReference>
<dbReference type="GO" id="GO:0048015">
    <property type="term" value="P:phosphatidylinositol-mediated signaling"/>
    <property type="evidence" value="ECO:0007669"/>
    <property type="project" value="TreeGrafter"/>
</dbReference>
<dbReference type="SMART" id="SM00144">
    <property type="entry name" value="PI3K_rbd"/>
    <property type="match status" value="1"/>
</dbReference>
<dbReference type="InterPro" id="IPR011009">
    <property type="entry name" value="Kinase-like_dom_sf"/>
</dbReference>
<dbReference type="PANTHER" id="PTHR10048">
    <property type="entry name" value="PHOSPHATIDYLINOSITOL KINASE"/>
    <property type="match status" value="1"/>
</dbReference>
<dbReference type="InterPro" id="IPR029071">
    <property type="entry name" value="Ubiquitin-like_domsf"/>
</dbReference>
<sequence length="1105" mass="127683">MSGHISDAELDLALELSKITFEEEEKNRRNQEQGDLITFESPDEPRRRAQINQIKRLYSHPSLEGYNSSASSFLSTSTPASAHPSAFLLSPHQPLLNSSLSLHNLTNSCQSSFSVQVPPRILPKTYKCSPSSFPPVLNPCCKFFKCSWRHITCISLVIFGMYIYIYIHTYIYIYIYMCIIIVQSEQPPPLPPRLNRPEILRKQQDQLFDSDLGTLFFHSLGVFHISHFYIRFLIILLQSFLNIYRRFSLASNLYSVNTSAERESYDPQCYNSSKSNCHVNSELYVPYTMFSNRLLNGDLIDLGCLEERHCSRGTLDQIRREFDPLYRASEKETCVMPAIQTLHGIDRNKDNEIGIHIKHYIATIVCLYIFLQISFVKERGMKNCTSSSLFFKAPIVDYMTTLATSVKVVIVKDHSWPRSAQIEVAMTCDTVTSVDMLITQALTDLMSESELTSGVPVEKFGLKVFGLDEFLPKTSALGHNLYVGKCLLHGKDVKLEIGRYEPSSIRSLSPAPSWEKMKTQFKYSSVLDKEDVENMMVHLQSEMASYEVAFRSSSTLNISSSTNKVKQCVKMMCKLLNSIEPVNLHQHLQNYLTATTTDQLNSSRNDFIASLHNFISVYCQCTMSSYKINDLRPQVKEKREVLHCKEKLKVMVNSVHNLHEEWLRRVLDYSEFFVTVNVYYGTQMLAGHNKCISKAVKHDAFFPYIPMDVYKLYPWLFSCLKLVKFIILIINFLQVLASVSDWGYYFLSNVYQIIEDWAPLSPVQAMQLLLPRQIFIYPDVRIRQKAIEWISRASSDFLFNALPQLVEALRFEVFESSSLAVTLLTLSYKDRRFAFEIYWQLQQRIDHCIDFAYAQRCSLLQKELLERHEADHLRNEIARQHRLLNELDCIQIDLRREESEHTRLTLLRARLGTLDGELLHYNVFISREYICICITPILFFSDRVPFVFTDEMYHVINGGNQQKESYQTFIDYCCRAFNYLRRKYSILTNLLKIMACSDIAGVNIESLAFVENNLMLELSETDAVIQFTQLINHSLKSAFPRINFFFHTLAQVISSAGSTSRANENGLSFVPQLYTLVSWFIYFGIAGLTMSKFHIVLIDIFLEFI</sequence>
<dbReference type="GO" id="GO:0005737">
    <property type="term" value="C:cytoplasm"/>
    <property type="evidence" value="ECO:0007669"/>
    <property type="project" value="TreeGrafter"/>
</dbReference>
<keyword evidence="10" id="KW-1185">Reference proteome</keyword>
<dbReference type="InterPro" id="IPR036940">
    <property type="entry name" value="PI3/4_kinase_cat_sf"/>
</dbReference>
<evidence type="ECO:0000256" key="6">
    <source>
        <dbReference type="SAM" id="Phobius"/>
    </source>
</evidence>
<keyword evidence="1" id="KW-0808">Transferase</keyword>
<dbReference type="Pfam" id="PF00794">
    <property type="entry name" value="PI3K_rbd"/>
    <property type="match status" value="1"/>
</dbReference>
<dbReference type="AlphaFoldDB" id="A0A1I7WL82"/>
<dbReference type="SUPFAM" id="SSF48371">
    <property type="entry name" value="ARM repeat"/>
    <property type="match status" value="1"/>
</dbReference>
<organism evidence="10 11">
    <name type="scientific">Heterorhabditis bacteriophora</name>
    <name type="common">Entomopathogenic nematode worm</name>
    <dbReference type="NCBI Taxonomy" id="37862"/>
    <lineage>
        <taxon>Eukaryota</taxon>
        <taxon>Metazoa</taxon>
        <taxon>Ecdysozoa</taxon>
        <taxon>Nematoda</taxon>
        <taxon>Chromadorea</taxon>
        <taxon>Rhabditida</taxon>
        <taxon>Rhabditina</taxon>
        <taxon>Rhabditomorpha</taxon>
        <taxon>Strongyloidea</taxon>
        <taxon>Heterorhabditidae</taxon>
        <taxon>Heterorhabditis</taxon>
    </lineage>
</organism>
<dbReference type="GO" id="GO:0016303">
    <property type="term" value="F:1-phosphatidylinositol-3-kinase activity"/>
    <property type="evidence" value="ECO:0007669"/>
    <property type="project" value="TreeGrafter"/>
</dbReference>
<feature type="region of interest" description="Disordered" evidence="5">
    <location>
        <begin position="23"/>
        <end position="45"/>
    </location>
</feature>
<feature type="domain" description="PIK helical" evidence="8">
    <location>
        <begin position="678"/>
        <end position="867"/>
    </location>
</feature>
<feature type="domain" description="PI3K-RBD" evidence="9">
    <location>
        <begin position="403"/>
        <end position="499"/>
    </location>
</feature>
<dbReference type="GO" id="GO:0043491">
    <property type="term" value="P:phosphatidylinositol 3-kinase/protein kinase B signal transduction"/>
    <property type="evidence" value="ECO:0007669"/>
    <property type="project" value="TreeGrafter"/>
</dbReference>
<dbReference type="GO" id="GO:0005886">
    <property type="term" value="C:plasma membrane"/>
    <property type="evidence" value="ECO:0007669"/>
    <property type="project" value="TreeGrafter"/>
</dbReference>
<reference evidence="11" key="1">
    <citation type="submission" date="2016-11" db="UniProtKB">
        <authorList>
            <consortium name="WormBaseParasite"/>
        </authorList>
    </citation>
    <scope>IDENTIFICATION</scope>
</reference>
<dbReference type="SUPFAM" id="SSF54236">
    <property type="entry name" value="Ubiquitin-like"/>
    <property type="match status" value="1"/>
</dbReference>
<dbReference type="InterPro" id="IPR015433">
    <property type="entry name" value="PI3/4_kinase"/>
</dbReference>
<evidence type="ECO:0000256" key="4">
    <source>
        <dbReference type="ARBA" id="ARBA00022840"/>
    </source>
</evidence>
<dbReference type="InterPro" id="IPR001263">
    <property type="entry name" value="PI3K_accessory_dom"/>
</dbReference>
<evidence type="ECO:0000259" key="7">
    <source>
        <dbReference type="PROSITE" id="PS50290"/>
    </source>
</evidence>
<dbReference type="InterPro" id="IPR000341">
    <property type="entry name" value="PI3K_Ras-bd_dom"/>
</dbReference>
<dbReference type="Gene3D" id="1.10.1070.11">
    <property type="entry name" value="Phosphatidylinositol 3-/4-kinase, catalytic domain"/>
    <property type="match status" value="1"/>
</dbReference>
<dbReference type="SMART" id="SM00145">
    <property type="entry name" value="PI3Ka"/>
    <property type="match status" value="1"/>
</dbReference>